<evidence type="ECO:0000313" key="6">
    <source>
        <dbReference type="EMBL" id="AZU61568.1"/>
    </source>
</evidence>
<evidence type="ECO:0000259" key="5">
    <source>
        <dbReference type="PROSITE" id="PS50931"/>
    </source>
</evidence>
<keyword evidence="3" id="KW-0238">DNA-binding</keyword>
<dbReference type="GO" id="GO:0005829">
    <property type="term" value="C:cytosol"/>
    <property type="evidence" value="ECO:0007669"/>
    <property type="project" value="TreeGrafter"/>
</dbReference>
<dbReference type="InterPro" id="IPR005119">
    <property type="entry name" value="LysR_subst-bd"/>
</dbReference>
<feature type="domain" description="HTH lysR-type" evidence="5">
    <location>
        <begin position="1"/>
        <end position="58"/>
    </location>
</feature>
<protein>
    <submittedName>
        <fullName evidence="6">LysR family transcriptional regulator</fullName>
    </submittedName>
</protein>
<dbReference type="InterPro" id="IPR000847">
    <property type="entry name" value="LysR_HTH_N"/>
</dbReference>
<dbReference type="Gene3D" id="1.10.10.10">
    <property type="entry name" value="Winged helix-like DNA-binding domain superfamily/Winged helix DNA-binding domain"/>
    <property type="match status" value="1"/>
</dbReference>
<dbReference type="PRINTS" id="PR00039">
    <property type="entry name" value="HTHLYSR"/>
</dbReference>
<dbReference type="FunFam" id="1.10.10.10:FF:000001">
    <property type="entry name" value="LysR family transcriptional regulator"/>
    <property type="match status" value="1"/>
</dbReference>
<dbReference type="SUPFAM" id="SSF46785">
    <property type="entry name" value="Winged helix' DNA-binding domain"/>
    <property type="match status" value="1"/>
</dbReference>
<keyword evidence="4" id="KW-0804">Transcription</keyword>
<accession>A0A3T0HX53</accession>
<name>A0A3T0HX53_9BACI</name>
<dbReference type="KEGG" id="nmk:CHR53_09950"/>
<dbReference type="Pfam" id="PF03466">
    <property type="entry name" value="LysR_substrate"/>
    <property type="match status" value="1"/>
</dbReference>
<reference evidence="6 7" key="1">
    <citation type="submission" date="2017-07" db="EMBL/GenBank/DDBJ databases">
        <title>The complete genome sequence of Bacillus mesonae strain H20-5, an efficient strain improving plant abiotic stress resistance.</title>
        <authorList>
            <person name="Kim S.Y."/>
            <person name="Song H."/>
            <person name="Sang M.K."/>
            <person name="Weon H.-Y."/>
            <person name="Song J."/>
        </authorList>
    </citation>
    <scope>NUCLEOTIDE SEQUENCE [LARGE SCALE GENOMIC DNA]</scope>
    <source>
        <strain evidence="6 7">H20-5</strain>
    </source>
</reference>
<keyword evidence="2" id="KW-0805">Transcription regulation</keyword>
<dbReference type="Gene3D" id="3.40.190.290">
    <property type="match status" value="1"/>
</dbReference>
<dbReference type="CDD" id="cd05466">
    <property type="entry name" value="PBP2_LTTR_substrate"/>
    <property type="match status" value="1"/>
</dbReference>
<dbReference type="PROSITE" id="PS50931">
    <property type="entry name" value="HTH_LYSR"/>
    <property type="match status" value="1"/>
</dbReference>
<dbReference type="RefSeq" id="WP_066396364.1">
    <property type="nucleotide sequence ID" value="NZ_CP022572.1"/>
</dbReference>
<evidence type="ECO:0000313" key="7">
    <source>
        <dbReference type="Proteomes" id="UP000282892"/>
    </source>
</evidence>
<dbReference type="Pfam" id="PF00126">
    <property type="entry name" value="HTH_1"/>
    <property type="match status" value="1"/>
</dbReference>
<dbReference type="PANTHER" id="PTHR30419:SF28">
    <property type="entry name" value="HTH-TYPE TRANSCRIPTIONAL REGULATOR BSDA"/>
    <property type="match status" value="1"/>
</dbReference>
<dbReference type="OrthoDB" id="9803735at2"/>
<dbReference type="PANTHER" id="PTHR30419">
    <property type="entry name" value="HTH-TYPE TRANSCRIPTIONAL REGULATOR YBHD"/>
    <property type="match status" value="1"/>
</dbReference>
<gene>
    <name evidence="6" type="ORF">CHR53_09950</name>
</gene>
<evidence type="ECO:0000256" key="3">
    <source>
        <dbReference type="ARBA" id="ARBA00023125"/>
    </source>
</evidence>
<dbReference type="GO" id="GO:0003700">
    <property type="term" value="F:DNA-binding transcription factor activity"/>
    <property type="evidence" value="ECO:0007669"/>
    <property type="project" value="InterPro"/>
</dbReference>
<dbReference type="InterPro" id="IPR050950">
    <property type="entry name" value="HTH-type_LysR_regulators"/>
</dbReference>
<dbReference type="InterPro" id="IPR036388">
    <property type="entry name" value="WH-like_DNA-bd_sf"/>
</dbReference>
<evidence type="ECO:0000256" key="1">
    <source>
        <dbReference type="ARBA" id="ARBA00009437"/>
    </source>
</evidence>
<sequence length="296" mass="33651">MDLKQLRYFSTIVQEGQITRAAKRLHMAQPPLSQQLKLLEQELGTVLFDRNGKNLELTEAGKILYKKSQDLLKSFEDTVSEVKEVGEGIRGNLSIGSVKTCFSYIPVRLKYFRKQYPLVTIRLQEGDSSLLSTFVRNRDIELAIVRLPLDLKDFSILPLPKDRFVLVIPKKWSDKKTMKLNEIADLPLLLLHRLKGVGLFELVVDKFKSQGLVPNVVCQCPDATMLISLVQAEVGAAILPKSTLNSFPTDNLNIIEIEESKIESESAVIWLKDRYLSKSAIRFLETFQIQFVEDAK</sequence>
<comment type="similarity">
    <text evidence="1">Belongs to the LysR transcriptional regulatory family.</text>
</comment>
<dbReference type="Proteomes" id="UP000282892">
    <property type="component" value="Chromosome"/>
</dbReference>
<proteinExistence type="inferred from homology"/>
<dbReference type="STRING" id="1193713.GCA_001636315_04425"/>
<evidence type="ECO:0000256" key="4">
    <source>
        <dbReference type="ARBA" id="ARBA00023163"/>
    </source>
</evidence>
<evidence type="ECO:0000256" key="2">
    <source>
        <dbReference type="ARBA" id="ARBA00023015"/>
    </source>
</evidence>
<organism evidence="6 7">
    <name type="scientific">Neobacillus mesonae</name>
    <dbReference type="NCBI Taxonomy" id="1193713"/>
    <lineage>
        <taxon>Bacteria</taxon>
        <taxon>Bacillati</taxon>
        <taxon>Bacillota</taxon>
        <taxon>Bacilli</taxon>
        <taxon>Bacillales</taxon>
        <taxon>Bacillaceae</taxon>
        <taxon>Neobacillus</taxon>
    </lineage>
</organism>
<dbReference type="AlphaFoldDB" id="A0A3T0HX53"/>
<dbReference type="EMBL" id="CP022572">
    <property type="protein sequence ID" value="AZU61568.1"/>
    <property type="molecule type" value="Genomic_DNA"/>
</dbReference>
<dbReference type="SUPFAM" id="SSF53850">
    <property type="entry name" value="Periplasmic binding protein-like II"/>
    <property type="match status" value="1"/>
</dbReference>
<dbReference type="InterPro" id="IPR036390">
    <property type="entry name" value="WH_DNA-bd_sf"/>
</dbReference>
<dbReference type="GO" id="GO:0003677">
    <property type="term" value="F:DNA binding"/>
    <property type="evidence" value="ECO:0007669"/>
    <property type="project" value="UniProtKB-KW"/>
</dbReference>
<keyword evidence="7" id="KW-1185">Reference proteome</keyword>